<proteinExistence type="predicted"/>
<reference evidence="1 2" key="2">
    <citation type="journal article" date="2022" name="Mol. Ecol. Resour.">
        <title>The genomes of chicory, endive, great burdock and yacon provide insights into Asteraceae paleo-polyploidization history and plant inulin production.</title>
        <authorList>
            <person name="Fan W."/>
            <person name="Wang S."/>
            <person name="Wang H."/>
            <person name="Wang A."/>
            <person name="Jiang F."/>
            <person name="Liu H."/>
            <person name="Zhao H."/>
            <person name="Xu D."/>
            <person name="Zhang Y."/>
        </authorList>
    </citation>
    <scope>NUCLEOTIDE SEQUENCE [LARGE SCALE GENOMIC DNA]</scope>
    <source>
        <strain evidence="2">cv. Punajuju</strain>
        <tissue evidence="1">Leaves</tissue>
    </source>
</reference>
<evidence type="ECO:0000313" key="2">
    <source>
        <dbReference type="Proteomes" id="UP001055811"/>
    </source>
</evidence>
<evidence type="ECO:0000313" key="1">
    <source>
        <dbReference type="EMBL" id="KAI3751017.1"/>
    </source>
</evidence>
<protein>
    <submittedName>
        <fullName evidence="1">Uncharacterized protein</fullName>
    </submittedName>
</protein>
<name>A0ACB9DXP9_CICIN</name>
<reference evidence="2" key="1">
    <citation type="journal article" date="2022" name="Mol. Ecol. Resour.">
        <title>The genomes of chicory, endive, great burdock and yacon provide insights into Asteraceae palaeo-polyploidization history and plant inulin production.</title>
        <authorList>
            <person name="Fan W."/>
            <person name="Wang S."/>
            <person name="Wang H."/>
            <person name="Wang A."/>
            <person name="Jiang F."/>
            <person name="Liu H."/>
            <person name="Zhao H."/>
            <person name="Xu D."/>
            <person name="Zhang Y."/>
        </authorList>
    </citation>
    <scope>NUCLEOTIDE SEQUENCE [LARGE SCALE GENOMIC DNA]</scope>
    <source>
        <strain evidence="2">cv. Punajuju</strain>
    </source>
</reference>
<accession>A0ACB9DXP9</accession>
<sequence>MRRPIVEVKKEIYKRPDKGVKNIIHKAKCIPFHVEVLAGLLGFWAKRFFCPPAAVVSFGCCAAGLLYRFGNVVGLVCWVLSLVWCRLLTRLCDFLLMFNFTVLGAPWFFRYGGYFGDLVPSQASVYSSKLSSMLHIHEVVRLG</sequence>
<keyword evidence="2" id="KW-1185">Reference proteome</keyword>
<comment type="caution">
    <text evidence="1">The sequence shown here is derived from an EMBL/GenBank/DDBJ whole genome shotgun (WGS) entry which is preliminary data.</text>
</comment>
<gene>
    <name evidence="1" type="ORF">L2E82_22008</name>
</gene>
<dbReference type="Proteomes" id="UP001055811">
    <property type="component" value="Linkage Group LG04"/>
</dbReference>
<organism evidence="1 2">
    <name type="scientific">Cichorium intybus</name>
    <name type="common">Chicory</name>
    <dbReference type="NCBI Taxonomy" id="13427"/>
    <lineage>
        <taxon>Eukaryota</taxon>
        <taxon>Viridiplantae</taxon>
        <taxon>Streptophyta</taxon>
        <taxon>Embryophyta</taxon>
        <taxon>Tracheophyta</taxon>
        <taxon>Spermatophyta</taxon>
        <taxon>Magnoliopsida</taxon>
        <taxon>eudicotyledons</taxon>
        <taxon>Gunneridae</taxon>
        <taxon>Pentapetalae</taxon>
        <taxon>asterids</taxon>
        <taxon>campanulids</taxon>
        <taxon>Asterales</taxon>
        <taxon>Asteraceae</taxon>
        <taxon>Cichorioideae</taxon>
        <taxon>Cichorieae</taxon>
        <taxon>Cichoriinae</taxon>
        <taxon>Cichorium</taxon>
    </lineage>
</organism>
<dbReference type="EMBL" id="CM042012">
    <property type="protein sequence ID" value="KAI3751017.1"/>
    <property type="molecule type" value="Genomic_DNA"/>
</dbReference>